<dbReference type="OrthoDB" id="2298072at2"/>
<evidence type="ECO:0008006" key="3">
    <source>
        <dbReference type="Google" id="ProtNLM"/>
    </source>
</evidence>
<accession>A0A0R2D477</accession>
<evidence type="ECO:0000313" key="1">
    <source>
        <dbReference type="EMBL" id="KRM98765.1"/>
    </source>
</evidence>
<name>A0A0R2D477_9LACO</name>
<organism evidence="1 2">
    <name type="scientific">Loigolactobacillus rennini DSM 20253</name>
    <dbReference type="NCBI Taxonomy" id="1423796"/>
    <lineage>
        <taxon>Bacteria</taxon>
        <taxon>Bacillati</taxon>
        <taxon>Bacillota</taxon>
        <taxon>Bacilli</taxon>
        <taxon>Lactobacillales</taxon>
        <taxon>Lactobacillaceae</taxon>
        <taxon>Loigolactobacillus</taxon>
    </lineage>
</organism>
<keyword evidence="2" id="KW-1185">Reference proteome</keyword>
<dbReference type="STRING" id="1423796.FC24_GL000999"/>
<dbReference type="Proteomes" id="UP000051638">
    <property type="component" value="Unassembled WGS sequence"/>
</dbReference>
<gene>
    <name evidence="1" type="ORF">FC24_GL000999</name>
</gene>
<proteinExistence type="predicted"/>
<sequence length="116" mass="13764">MQHRLTNFNQGVVHFGTIETKRNANREKIGFEFNEAGLLFFNYRQIRVEDQDYFKVAKDSMANLKIETYYYNSIDKESHKAVINGDYYEITAIDPSNDRRTMFWYLVKKGALNALY</sequence>
<dbReference type="PATRIC" id="fig|1423796.3.peg.1020"/>
<dbReference type="RefSeq" id="WP_057873633.1">
    <property type="nucleotide sequence ID" value="NZ_AYYI01000026.1"/>
</dbReference>
<protein>
    <recommendedName>
        <fullName evidence="3">Phage head-tail adaptor</fullName>
    </recommendedName>
</protein>
<evidence type="ECO:0000313" key="2">
    <source>
        <dbReference type="Proteomes" id="UP000051638"/>
    </source>
</evidence>
<dbReference type="EMBL" id="AYYI01000026">
    <property type="protein sequence ID" value="KRM98765.1"/>
    <property type="molecule type" value="Genomic_DNA"/>
</dbReference>
<comment type="caution">
    <text evidence="1">The sequence shown here is derived from an EMBL/GenBank/DDBJ whole genome shotgun (WGS) entry which is preliminary data.</text>
</comment>
<reference evidence="1 2" key="1">
    <citation type="journal article" date="2015" name="Genome Announc.">
        <title>Expanding the biotechnology potential of lactobacilli through comparative genomics of 213 strains and associated genera.</title>
        <authorList>
            <person name="Sun Z."/>
            <person name="Harris H.M."/>
            <person name="McCann A."/>
            <person name="Guo C."/>
            <person name="Argimon S."/>
            <person name="Zhang W."/>
            <person name="Yang X."/>
            <person name="Jeffery I.B."/>
            <person name="Cooney J.C."/>
            <person name="Kagawa T.F."/>
            <person name="Liu W."/>
            <person name="Song Y."/>
            <person name="Salvetti E."/>
            <person name="Wrobel A."/>
            <person name="Rasinkangas P."/>
            <person name="Parkhill J."/>
            <person name="Rea M.C."/>
            <person name="O'Sullivan O."/>
            <person name="Ritari J."/>
            <person name="Douillard F.P."/>
            <person name="Paul Ross R."/>
            <person name="Yang R."/>
            <person name="Briner A.E."/>
            <person name="Felis G.E."/>
            <person name="de Vos W.M."/>
            <person name="Barrangou R."/>
            <person name="Klaenhammer T.R."/>
            <person name="Caufield P.W."/>
            <person name="Cui Y."/>
            <person name="Zhang H."/>
            <person name="O'Toole P.W."/>
        </authorList>
    </citation>
    <scope>NUCLEOTIDE SEQUENCE [LARGE SCALE GENOMIC DNA]</scope>
    <source>
        <strain evidence="1 2">DSM 20253</strain>
    </source>
</reference>
<dbReference type="AlphaFoldDB" id="A0A0R2D477"/>